<feature type="transmembrane region" description="Helical" evidence="1">
    <location>
        <begin position="294"/>
        <end position="316"/>
    </location>
</feature>
<keyword evidence="1" id="KW-0812">Transmembrane</keyword>
<feature type="transmembrane region" description="Helical" evidence="1">
    <location>
        <begin position="269"/>
        <end position="288"/>
    </location>
</feature>
<feature type="transmembrane region" description="Helical" evidence="1">
    <location>
        <begin position="57"/>
        <end position="74"/>
    </location>
</feature>
<keyword evidence="1" id="KW-0472">Membrane</keyword>
<accession>A0A6C0HHM6</accession>
<evidence type="ECO:0000313" key="2">
    <source>
        <dbReference type="EMBL" id="QHT79890.1"/>
    </source>
</evidence>
<dbReference type="SUPFAM" id="SSF49899">
    <property type="entry name" value="Concanavalin A-like lectins/glucanases"/>
    <property type="match status" value="1"/>
</dbReference>
<feature type="transmembrane region" description="Helical" evidence="1">
    <location>
        <begin position="203"/>
        <end position="224"/>
    </location>
</feature>
<dbReference type="InterPro" id="IPR013320">
    <property type="entry name" value="ConA-like_dom_sf"/>
</dbReference>
<dbReference type="Gene3D" id="2.60.120.200">
    <property type="match status" value="1"/>
</dbReference>
<feature type="transmembrane region" description="Helical" evidence="1">
    <location>
        <begin position="174"/>
        <end position="191"/>
    </location>
</feature>
<dbReference type="AlphaFoldDB" id="A0A6C0HHM6"/>
<protein>
    <submittedName>
        <fullName evidence="2">Uncharacterized protein</fullName>
    </submittedName>
</protein>
<evidence type="ECO:0000256" key="1">
    <source>
        <dbReference type="SAM" id="Phobius"/>
    </source>
</evidence>
<dbReference type="Pfam" id="PF13385">
    <property type="entry name" value="Laminin_G_3"/>
    <property type="match status" value="1"/>
</dbReference>
<proteinExistence type="predicted"/>
<dbReference type="EMBL" id="MN739956">
    <property type="protein sequence ID" value="QHT79890.1"/>
    <property type="molecule type" value="Genomic_DNA"/>
</dbReference>
<feature type="transmembrane region" description="Helical" evidence="1">
    <location>
        <begin position="236"/>
        <end position="257"/>
    </location>
</feature>
<organism evidence="2">
    <name type="scientific">viral metagenome</name>
    <dbReference type="NCBI Taxonomy" id="1070528"/>
    <lineage>
        <taxon>unclassified sequences</taxon>
        <taxon>metagenomes</taxon>
        <taxon>organismal metagenomes</taxon>
    </lineage>
</organism>
<name>A0A6C0HHM6_9ZZZZ</name>
<keyword evidence="1" id="KW-1133">Transmembrane helix</keyword>
<feature type="transmembrane region" description="Helical" evidence="1">
    <location>
        <begin position="145"/>
        <end position="162"/>
    </location>
</feature>
<feature type="transmembrane region" description="Helical" evidence="1">
    <location>
        <begin position="89"/>
        <end position="109"/>
    </location>
</feature>
<feature type="transmembrane region" description="Helical" evidence="1">
    <location>
        <begin position="22"/>
        <end position="45"/>
    </location>
</feature>
<sequence length="538" mass="61695">MSPLFKNPTEVFSELFNDYTNYIGFIIILIILSIILLVLVGVPLYYMVNNIAFSSKFFFIIAIVIVCVFIWYVVNNQAWFNKCIEDPAGFWTIITLFVLLPTCGFLYMYRKDLINILFKLATAIHLFDLVDPHSRMLLINCIKDNIGIILAPMFLSVLLYYATRDPNALTNNASSYFLFIVGAMILSFGIYSSLPNFSESPSMLFLVGGVVLLLIAMIVYFYSYITPRVVTIVSNFMRILILLMIVIGLAIGQKVFAERIKSLKGWPGFFANFLFYIPCMVSDGLEYLLQQYKITPNVVFVLLILEVILALGYYYIPVIIQKTISKTSIILQNKPVYLDKERNVGNIEKFLFKPLGDKIVYVENQDRYRRNYCINMWVFLNIEPSSNAAYANETNIFNYNNHPRIAYKNESTSNARLKDRNIYIFYFSNTQDGNVADNGNVSANYEVSIPNQKWNLLTLNYFESKVDLYINGNLERTFYFTNNIPDYASTDSVLLGSDNGLAGAICNVSYNKIPLTAEQIATMYNTNYFKNPPVDFIH</sequence>
<reference evidence="2" key="1">
    <citation type="journal article" date="2020" name="Nature">
        <title>Giant virus diversity and host interactions through global metagenomics.</title>
        <authorList>
            <person name="Schulz F."/>
            <person name="Roux S."/>
            <person name="Paez-Espino D."/>
            <person name="Jungbluth S."/>
            <person name="Walsh D.A."/>
            <person name="Denef V.J."/>
            <person name="McMahon K.D."/>
            <person name="Konstantinidis K.T."/>
            <person name="Eloe-Fadrosh E.A."/>
            <person name="Kyrpides N.C."/>
            <person name="Woyke T."/>
        </authorList>
    </citation>
    <scope>NUCLEOTIDE SEQUENCE</scope>
    <source>
        <strain evidence="2">GVMAG-M-3300023184-105</strain>
    </source>
</reference>